<accession>B3QTW7</accession>
<dbReference type="OrthoDB" id="9810154at2"/>
<evidence type="ECO:0000256" key="1">
    <source>
        <dbReference type="PIRSR" id="PIRSR613078-1"/>
    </source>
</evidence>
<feature type="active site" description="Tele-phosphohistidine intermediate" evidence="1">
    <location>
        <position position="9"/>
    </location>
</feature>
<dbReference type="Pfam" id="PF00300">
    <property type="entry name" value="His_Phos_1"/>
    <property type="match status" value="1"/>
</dbReference>
<organism evidence="3 4">
    <name type="scientific">Chloroherpeton thalassium (strain ATCC 35110 / GB-78)</name>
    <dbReference type="NCBI Taxonomy" id="517418"/>
    <lineage>
        <taxon>Bacteria</taxon>
        <taxon>Pseudomonadati</taxon>
        <taxon>Chlorobiota</taxon>
        <taxon>Chlorobiia</taxon>
        <taxon>Chlorobiales</taxon>
        <taxon>Chloroherpetonaceae</taxon>
        <taxon>Chloroherpeton</taxon>
    </lineage>
</organism>
<proteinExistence type="predicted"/>
<evidence type="ECO:0000256" key="2">
    <source>
        <dbReference type="PIRSR" id="PIRSR613078-2"/>
    </source>
</evidence>
<dbReference type="CDD" id="cd07067">
    <property type="entry name" value="HP_PGM_like"/>
    <property type="match status" value="1"/>
</dbReference>
<gene>
    <name evidence="3" type="ordered locus">Ctha_1858</name>
</gene>
<evidence type="ECO:0000313" key="4">
    <source>
        <dbReference type="Proteomes" id="UP000001208"/>
    </source>
</evidence>
<dbReference type="InterPro" id="IPR013078">
    <property type="entry name" value="His_Pase_superF_clade-1"/>
</dbReference>
<evidence type="ECO:0000313" key="3">
    <source>
        <dbReference type="EMBL" id="ACF14315.1"/>
    </source>
</evidence>
<dbReference type="STRING" id="517418.Ctha_1858"/>
<keyword evidence="4" id="KW-1185">Reference proteome</keyword>
<dbReference type="SMART" id="SM00855">
    <property type="entry name" value="PGAM"/>
    <property type="match status" value="1"/>
</dbReference>
<dbReference type="KEGG" id="cts:Ctha_1858"/>
<dbReference type="RefSeq" id="WP_012500399.1">
    <property type="nucleotide sequence ID" value="NC_011026.1"/>
</dbReference>
<dbReference type="Proteomes" id="UP000001208">
    <property type="component" value="Chromosome"/>
</dbReference>
<reference evidence="3 4" key="1">
    <citation type="submission" date="2008-06" db="EMBL/GenBank/DDBJ databases">
        <title>Complete sequence of Chloroherpeton thalassium ATCC 35110.</title>
        <authorList>
            <consortium name="US DOE Joint Genome Institute"/>
            <person name="Lucas S."/>
            <person name="Copeland A."/>
            <person name="Lapidus A."/>
            <person name="Glavina del Rio T."/>
            <person name="Dalin E."/>
            <person name="Tice H."/>
            <person name="Bruce D."/>
            <person name="Goodwin L."/>
            <person name="Pitluck S."/>
            <person name="Schmutz J."/>
            <person name="Larimer F."/>
            <person name="Land M."/>
            <person name="Hauser L."/>
            <person name="Kyrpides N."/>
            <person name="Mikhailova N."/>
            <person name="Liu Z."/>
            <person name="Li T."/>
            <person name="Zhao F."/>
            <person name="Overmann J."/>
            <person name="Bryant D.A."/>
            <person name="Richardson P."/>
        </authorList>
    </citation>
    <scope>NUCLEOTIDE SEQUENCE [LARGE SCALE GENOMIC DNA]</scope>
    <source>
        <strain evidence="4">ATCC 35110 / GB-78</strain>
    </source>
</reference>
<protein>
    <submittedName>
        <fullName evidence="3">Putative phosphohistidine phosphatase, SixA</fullName>
    </submittedName>
</protein>
<dbReference type="PANTHER" id="PTHR47623:SF1">
    <property type="entry name" value="OS09G0287300 PROTEIN"/>
    <property type="match status" value="1"/>
</dbReference>
<dbReference type="AlphaFoldDB" id="B3QTW7"/>
<feature type="binding site" evidence="2">
    <location>
        <position position="58"/>
    </location>
    <ligand>
        <name>substrate</name>
    </ligand>
</feature>
<dbReference type="InterPro" id="IPR029033">
    <property type="entry name" value="His_PPase_superfam"/>
</dbReference>
<sequence length="166" mass="19075">MKTVLLVRHAKSSWDDPDMKDFDRPLNKRGKRDAPFMGSLLAQKNFQPELIVASPAKRTLITAQLIAAEIEYEQEKILTDPRLYEESFNFYLDVIKSWGDQLSKIMLVGHNPIMTSMINYLANYGLENLPTGAMFCAEMNIDSWSNVSSGLAKCYFYEYPKKYLSK</sequence>
<name>B3QTW7_CHLT3</name>
<dbReference type="Gene3D" id="3.40.50.1240">
    <property type="entry name" value="Phosphoglycerate mutase-like"/>
    <property type="match status" value="1"/>
</dbReference>
<dbReference type="eggNOG" id="COG2062">
    <property type="taxonomic scope" value="Bacteria"/>
</dbReference>
<dbReference type="HOGENOM" id="CLU_084603_2_2_10"/>
<dbReference type="SUPFAM" id="SSF53254">
    <property type="entry name" value="Phosphoglycerate mutase-like"/>
    <property type="match status" value="1"/>
</dbReference>
<dbReference type="EMBL" id="CP001100">
    <property type="protein sequence ID" value="ACF14315.1"/>
    <property type="molecule type" value="Genomic_DNA"/>
</dbReference>
<dbReference type="PANTHER" id="PTHR47623">
    <property type="entry name" value="OS09G0287300 PROTEIN"/>
    <property type="match status" value="1"/>
</dbReference>
<feature type="active site" description="Proton donor/acceptor" evidence="1">
    <location>
        <position position="85"/>
    </location>
</feature>